<dbReference type="STRING" id="264199.stu1506"/>
<dbReference type="KEGG" id="stl:stu1506"/>
<accession>Q5M3C6</accession>
<protein>
    <submittedName>
        <fullName evidence="1">Uncharacterized protein</fullName>
    </submittedName>
</protein>
<dbReference type="SUPFAM" id="SSF55136">
    <property type="entry name" value="Probable bacterial effector-binding domain"/>
    <property type="match status" value="1"/>
</dbReference>
<dbReference type="EMBL" id="CP000023">
    <property type="protein sequence ID" value="AAV61109.1"/>
    <property type="molecule type" value="Genomic_DNA"/>
</dbReference>
<proteinExistence type="predicted"/>
<gene>
    <name evidence="1" type="ordered locus">stu1506</name>
</gene>
<evidence type="ECO:0000313" key="2">
    <source>
        <dbReference type="Proteomes" id="UP000001170"/>
    </source>
</evidence>
<evidence type="ECO:0000313" key="1">
    <source>
        <dbReference type="EMBL" id="AAV61109.1"/>
    </source>
</evidence>
<reference evidence="1 2" key="1">
    <citation type="journal article" date="2004" name="Nat. Biotechnol.">
        <title>Complete sequence and comparative genome analysis of the dairy bacterium Streptococcus thermophilus.</title>
        <authorList>
            <person name="Bolotin A."/>
            <person name="Quinquis B."/>
            <person name="Renault P."/>
            <person name="Sorokin A."/>
            <person name="Ehrlich S.D."/>
            <person name="Kulakauskas S."/>
            <person name="Lapidus A."/>
            <person name="Goltsman E."/>
            <person name="Mazur M."/>
            <person name="Pusch G.D."/>
            <person name="Fonstein M."/>
            <person name="Overbeek R."/>
            <person name="Kyprides N."/>
            <person name="Purnelle B."/>
            <person name="Prozzi D."/>
            <person name="Ngui K."/>
            <person name="Masuy D."/>
            <person name="Hancy F."/>
            <person name="Burteau S."/>
            <person name="Boutry M."/>
            <person name="Delcour J."/>
            <person name="Goffeau A."/>
            <person name="Hols P."/>
        </authorList>
    </citation>
    <scope>NUCLEOTIDE SEQUENCE [LARGE SCALE GENOMIC DNA]</scope>
    <source>
        <strain evidence="2">ATCC BAA-250 / LMG 18311</strain>
    </source>
</reference>
<organism evidence="1 2">
    <name type="scientific">Streptococcus thermophilus (strain ATCC BAA-250 / LMG 18311)</name>
    <dbReference type="NCBI Taxonomy" id="264199"/>
    <lineage>
        <taxon>Bacteria</taxon>
        <taxon>Bacillati</taxon>
        <taxon>Bacillota</taxon>
        <taxon>Bacilli</taxon>
        <taxon>Lactobacillales</taxon>
        <taxon>Streptococcaceae</taxon>
        <taxon>Streptococcus</taxon>
    </lineage>
</organism>
<sequence>MAFDGEDNSLEMIVLAPATYAIFKLKGPATAAVWGSFHSAKKHCEMIDQPSVEVYPLGNHQADDYEMKVWIPIKEEV</sequence>
<name>Q5M3C6_STRT2</name>
<dbReference type="Proteomes" id="UP000001170">
    <property type="component" value="Chromosome"/>
</dbReference>
<dbReference type="HOGENOM" id="CLU_2636667_0_0_9"/>
<dbReference type="Gene3D" id="3.20.80.10">
    <property type="entry name" value="Regulatory factor, effector binding domain"/>
    <property type="match status" value="1"/>
</dbReference>
<keyword evidence="2" id="KW-1185">Reference proteome</keyword>
<dbReference type="InterPro" id="IPR011256">
    <property type="entry name" value="Reg_factor_effector_dom_sf"/>
</dbReference>
<dbReference type="GeneID" id="66899252"/>
<dbReference type="PATRIC" id="fig|264199.4.peg.1473"/>
<dbReference type="AlphaFoldDB" id="Q5M3C6"/>
<dbReference type="RefSeq" id="WP_011226352.1">
    <property type="nucleotide sequence ID" value="NC_006448.1"/>
</dbReference>